<evidence type="ECO:0000313" key="2">
    <source>
        <dbReference type="EMBL" id="KAG5635457.1"/>
    </source>
</evidence>
<dbReference type="Proteomes" id="UP000717328">
    <property type="component" value="Unassembled WGS sequence"/>
</dbReference>
<keyword evidence="3" id="KW-1185">Reference proteome</keyword>
<organism evidence="2 3">
    <name type="scientific">Sphagnurus paluster</name>
    <dbReference type="NCBI Taxonomy" id="117069"/>
    <lineage>
        <taxon>Eukaryota</taxon>
        <taxon>Fungi</taxon>
        <taxon>Dikarya</taxon>
        <taxon>Basidiomycota</taxon>
        <taxon>Agaricomycotina</taxon>
        <taxon>Agaricomycetes</taxon>
        <taxon>Agaricomycetidae</taxon>
        <taxon>Agaricales</taxon>
        <taxon>Tricholomatineae</taxon>
        <taxon>Lyophyllaceae</taxon>
        <taxon>Sphagnurus</taxon>
    </lineage>
</organism>
<evidence type="ECO:0000256" key="1">
    <source>
        <dbReference type="SAM" id="MobiDB-lite"/>
    </source>
</evidence>
<accession>A0A9P7FV91</accession>
<name>A0A9P7FV91_9AGAR</name>
<proteinExistence type="predicted"/>
<dbReference type="AlphaFoldDB" id="A0A9P7FV91"/>
<sequence length="83" mass="9423">MPSRRSVPTPVSLLYHLRKSEMILFKYDGNAPDPRTSYRDPRALQFPGLEPRDSSGQRYAAQLLEEDRHSAPTDGDMSFDGLN</sequence>
<reference evidence="2" key="2">
    <citation type="submission" date="2021-10" db="EMBL/GenBank/DDBJ databases">
        <title>Phylogenomics reveals ancestral predisposition of the termite-cultivated fungus Termitomyces towards a domesticated lifestyle.</title>
        <authorList>
            <person name="Auxier B."/>
            <person name="Grum-Grzhimaylo A."/>
            <person name="Cardenas M.E."/>
            <person name="Lodge J.D."/>
            <person name="Laessoe T."/>
            <person name="Pedersen O."/>
            <person name="Smith M.E."/>
            <person name="Kuyper T.W."/>
            <person name="Franco-Molano E.A."/>
            <person name="Baroni T.J."/>
            <person name="Aanen D.K."/>
        </authorList>
    </citation>
    <scope>NUCLEOTIDE SEQUENCE</scope>
    <source>
        <strain evidence="2">D49</strain>
    </source>
</reference>
<gene>
    <name evidence="2" type="ORF">H0H81_011170</name>
</gene>
<comment type="caution">
    <text evidence="2">The sequence shown here is derived from an EMBL/GenBank/DDBJ whole genome shotgun (WGS) entry which is preliminary data.</text>
</comment>
<dbReference type="EMBL" id="JABCKI010006086">
    <property type="protein sequence ID" value="KAG5635457.1"/>
    <property type="molecule type" value="Genomic_DNA"/>
</dbReference>
<protein>
    <submittedName>
        <fullName evidence="2">Uncharacterized protein</fullName>
    </submittedName>
</protein>
<reference evidence="2" key="1">
    <citation type="submission" date="2021-02" db="EMBL/GenBank/DDBJ databases">
        <authorList>
            <person name="Nieuwenhuis M."/>
            <person name="Van De Peppel L.J.J."/>
        </authorList>
    </citation>
    <scope>NUCLEOTIDE SEQUENCE</scope>
    <source>
        <strain evidence="2">D49</strain>
    </source>
</reference>
<feature type="region of interest" description="Disordered" evidence="1">
    <location>
        <begin position="29"/>
        <end position="56"/>
    </location>
</feature>
<evidence type="ECO:0000313" key="3">
    <source>
        <dbReference type="Proteomes" id="UP000717328"/>
    </source>
</evidence>